<evidence type="ECO:0000313" key="3">
    <source>
        <dbReference type="Proteomes" id="UP000198577"/>
    </source>
</evidence>
<name>A0A1I5WUB0_9FIRM</name>
<proteinExistence type="predicted"/>
<dbReference type="Proteomes" id="UP000198577">
    <property type="component" value="Unassembled WGS sequence"/>
</dbReference>
<accession>A0A1I5WUB0</accession>
<dbReference type="AlphaFoldDB" id="A0A1I5WUB0"/>
<protein>
    <submittedName>
        <fullName evidence="2">Uncharacterized protein</fullName>
    </submittedName>
</protein>
<gene>
    <name evidence="2" type="ORF">SAMN05444406_11933</name>
</gene>
<reference evidence="2 3" key="1">
    <citation type="submission" date="2016-10" db="EMBL/GenBank/DDBJ databases">
        <authorList>
            <person name="de Groot N.N."/>
        </authorList>
    </citation>
    <scope>NUCLEOTIDE SEQUENCE [LARGE SCALE GENOMIC DNA]</scope>
    <source>
        <strain evidence="2 3">DSM 20678</strain>
    </source>
</reference>
<dbReference type="RefSeq" id="WP_092282469.1">
    <property type="nucleotide sequence ID" value="NZ_FOXR01000019.1"/>
</dbReference>
<keyword evidence="1" id="KW-0175">Coiled coil</keyword>
<sequence length="105" mass="12684">MDDAVAKDKELNQLCEWIKMEDKALEHDYVSRKELNCIVDIITENINDLKQEIQQLRQDIKDFMQEIREFNQKRDVEVVKKEDGGNKIKIEYFSDLRKSFTKFKR</sequence>
<evidence type="ECO:0000256" key="1">
    <source>
        <dbReference type="SAM" id="Coils"/>
    </source>
</evidence>
<dbReference type="STRING" id="937334.SAMN05444406_11933"/>
<organism evidence="2 3">
    <name type="scientific">Caldicoprobacter faecalis</name>
    <dbReference type="NCBI Taxonomy" id="937334"/>
    <lineage>
        <taxon>Bacteria</taxon>
        <taxon>Bacillati</taxon>
        <taxon>Bacillota</taxon>
        <taxon>Clostridia</taxon>
        <taxon>Caldicoprobacterales</taxon>
        <taxon>Caldicoprobacteraceae</taxon>
        <taxon>Caldicoprobacter</taxon>
    </lineage>
</organism>
<feature type="coiled-coil region" evidence="1">
    <location>
        <begin position="32"/>
        <end position="73"/>
    </location>
</feature>
<dbReference type="EMBL" id="FOXR01000019">
    <property type="protein sequence ID" value="SFQ23201.1"/>
    <property type="molecule type" value="Genomic_DNA"/>
</dbReference>
<evidence type="ECO:0000313" key="2">
    <source>
        <dbReference type="EMBL" id="SFQ23201.1"/>
    </source>
</evidence>
<keyword evidence="3" id="KW-1185">Reference proteome</keyword>